<proteinExistence type="predicted"/>
<evidence type="ECO:0000256" key="1">
    <source>
        <dbReference type="SAM" id="MobiDB-lite"/>
    </source>
</evidence>
<dbReference type="EMBL" id="ML977178">
    <property type="protein sequence ID" value="KAF1983035.1"/>
    <property type="molecule type" value="Genomic_DNA"/>
</dbReference>
<feature type="region of interest" description="Disordered" evidence="1">
    <location>
        <begin position="1"/>
        <end position="21"/>
    </location>
</feature>
<keyword evidence="3" id="KW-1185">Reference proteome</keyword>
<dbReference type="Proteomes" id="UP000800041">
    <property type="component" value="Unassembled WGS sequence"/>
</dbReference>
<dbReference type="AlphaFoldDB" id="A0A6G1GQ17"/>
<organism evidence="2 3">
    <name type="scientific">Aulographum hederae CBS 113979</name>
    <dbReference type="NCBI Taxonomy" id="1176131"/>
    <lineage>
        <taxon>Eukaryota</taxon>
        <taxon>Fungi</taxon>
        <taxon>Dikarya</taxon>
        <taxon>Ascomycota</taxon>
        <taxon>Pezizomycotina</taxon>
        <taxon>Dothideomycetes</taxon>
        <taxon>Pleosporomycetidae</taxon>
        <taxon>Aulographales</taxon>
        <taxon>Aulographaceae</taxon>
    </lineage>
</organism>
<feature type="region of interest" description="Disordered" evidence="1">
    <location>
        <begin position="51"/>
        <end position="71"/>
    </location>
</feature>
<reference evidence="2" key="1">
    <citation type="journal article" date="2020" name="Stud. Mycol.">
        <title>101 Dothideomycetes genomes: a test case for predicting lifestyles and emergence of pathogens.</title>
        <authorList>
            <person name="Haridas S."/>
            <person name="Albert R."/>
            <person name="Binder M."/>
            <person name="Bloem J."/>
            <person name="Labutti K."/>
            <person name="Salamov A."/>
            <person name="Andreopoulos B."/>
            <person name="Baker S."/>
            <person name="Barry K."/>
            <person name="Bills G."/>
            <person name="Bluhm B."/>
            <person name="Cannon C."/>
            <person name="Castanera R."/>
            <person name="Culley D."/>
            <person name="Daum C."/>
            <person name="Ezra D."/>
            <person name="Gonzalez J."/>
            <person name="Henrissat B."/>
            <person name="Kuo A."/>
            <person name="Liang C."/>
            <person name="Lipzen A."/>
            <person name="Lutzoni F."/>
            <person name="Magnuson J."/>
            <person name="Mondo S."/>
            <person name="Nolan M."/>
            <person name="Ohm R."/>
            <person name="Pangilinan J."/>
            <person name="Park H.-J."/>
            <person name="Ramirez L."/>
            <person name="Alfaro M."/>
            <person name="Sun H."/>
            <person name="Tritt A."/>
            <person name="Yoshinaga Y."/>
            <person name="Zwiers L.-H."/>
            <person name="Turgeon B."/>
            <person name="Goodwin S."/>
            <person name="Spatafora J."/>
            <person name="Crous P."/>
            <person name="Grigoriev I."/>
        </authorList>
    </citation>
    <scope>NUCLEOTIDE SEQUENCE</scope>
    <source>
        <strain evidence="2">CBS 113979</strain>
    </source>
</reference>
<gene>
    <name evidence="2" type="ORF">K402DRAFT_180980</name>
</gene>
<sequence length="116" mass="13056">MQFNSSSRGSERFASRPRSRPRPFSLTLAIHLLFCAASVFQSLTVLSSSRTQVRYDPGTQDKESHLPRRYPHFKPDRPFLPVYCPPESSPPSAARLSGPWTLHKRLSASRAVSNSN</sequence>
<evidence type="ECO:0000313" key="2">
    <source>
        <dbReference type="EMBL" id="KAF1983035.1"/>
    </source>
</evidence>
<name>A0A6G1GQ17_9PEZI</name>
<protein>
    <submittedName>
        <fullName evidence="2">Uncharacterized protein</fullName>
    </submittedName>
</protein>
<evidence type="ECO:0000313" key="3">
    <source>
        <dbReference type="Proteomes" id="UP000800041"/>
    </source>
</evidence>
<accession>A0A6G1GQ17</accession>